<dbReference type="Proteomes" id="UP001241605">
    <property type="component" value="Plasmid unnamed2"/>
</dbReference>
<keyword evidence="1" id="KW-0614">Plasmid</keyword>
<dbReference type="RefSeq" id="WP_282302658.1">
    <property type="nucleotide sequence ID" value="NZ_CP124618.1"/>
</dbReference>
<evidence type="ECO:0000313" key="2">
    <source>
        <dbReference type="Proteomes" id="UP001241605"/>
    </source>
</evidence>
<geneLocation type="plasmid" evidence="1 2">
    <name>unnamed2</name>
</geneLocation>
<evidence type="ECO:0000313" key="1">
    <source>
        <dbReference type="EMBL" id="WGW06035.1"/>
    </source>
</evidence>
<sequence length="286" mass="30254">MKAPLAPPAPAWADEIILRAFRSLGLVIELDPDTGTLKPDPEKLTDWIGIWEAWLRSTAGFASGTRMHLQYKRDVAILTDLDGPTLLRLSGLGQTCRDLGLGFSAGLLLRQALDQPGPLLDGLRGGWLSAVSLVNDGAVPDAAATLDLIRGLIEAGVQVRLAGDPVPYLQSGLLDAPLINQRNLTLDARSGSGASPRNGCLPFMRVIVDSTGALYPCLGLLGMPVACMGHIDTAAQRITFDRTPPLDLGALALRGPDPKDCADPRRTLGLPALCERHRAGLLAQAG</sequence>
<accession>A0ABY8QN29</accession>
<reference evidence="1 2" key="1">
    <citation type="submission" date="2023-05" db="EMBL/GenBank/DDBJ databases">
        <title>YMD87, complete Genome.</title>
        <authorList>
            <person name="Zhang J."/>
            <person name="Xu X."/>
        </authorList>
    </citation>
    <scope>NUCLEOTIDE SEQUENCE [LARGE SCALE GENOMIC DNA]</scope>
    <source>
        <strain evidence="1 2">YMD87</strain>
        <plasmid evidence="1 2">unnamed2</plasmid>
    </source>
</reference>
<protein>
    <submittedName>
        <fullName evidence="1">Uncharacterized protein</fullName>
    </submittedName>
</protein>
<gene>
    <name evidence="1" type="ORF">QF118_19500</name>
</gene>
<keyword evidence="2" id="KW-1185">Reference proteome</keyword>
<organism evidence="1 2">
    <name type="scientific">Tropicibacter oceani</name>
    <dbReference type="NCBI Taxonomy" id="3058420"/>
    <lineage>
        <taxon>Bacteria</taxon>
        <taxon>Pseudomonadati</taxon>
        <taxon>Pseudomonadota</taxon>
        <taxon>Alphaproteobacteria</taxon>
        <taxon>Rhodobacterales</taxon>
        <taxon>Roseobacteraceae</taxon>
        <taxon>Tropicibacter</taxon>
    </lineage>
</organism>
<proteinExistence type="predicted"/>
<name>A0ABY8QN29_9RHOB</name>
<dbReference type="EMBL" id="CP124618">
    <property type="protein sequence ID" value="WGW06035.1"/>
    <property type="molecule type" value="Genomic_DNA"/>
</dbReference>